<proteinExistence type="predicted"/>
<gene>
    <name evidence="2" type="ORF">CDAR_535391</name>
</gene>
<accession>A0AAV4V3U8</accession>
<evidence type="ECO:0000313" key="3">
    <source>
        <dbReference type="Proteomes" id="UP001054837"/>
    </source>
</evidence>
<sequence>MPAVPPPAIELIPIPPVPSDGAARAKSRVATRLLSMPKGGAAVVFLSMVSVCTQRTIELKPRIIPTRVLLPGGSRSQSGAHSVAAANPRVRDGREDFSRTEEALARTRVMGWGEEGSEADSERSLICVEPSVGEDWN</sequence>
<protein>
    <submittedName>
        <fullName evidence="2">Uncharacterized protein</fullName>
    </submittedName>
</protein>
<dbReference type="Proteomes" id="UP001054837">
    <property type="component" value="Unassembled WGS sequence"/>
</dbReference>
<evidence type="ECO:0000313" key="2">
    <source>
        <dbReference type="EMBL" id="GIY64245.1"/>
    </source>
</evidence>
<comment type="caution">
    <text evidence="2">The sequence shown here is derived from an EMBL/GenBank/DDBJ whole genome shotgun (WGS) entry which is preliminary data.</text>
</comment>
<feature type="compositionally biased region" description="Basic and acidic residues" evidence="1">
    <location>
        <begin position="89"/>
        <end position="98"/>
    </location>
</feature>
<feature type="region of interest" description="Disordered" evidence="1">
    <location>
        <begin position="70"/>
        <end position="98"/>
    </location>
</feature>
<keyword evidence="3" id="KW-1185">Reference proteome</keyword>
<name>A0AAV4V3U8_9ARAC</name>
<dbReference type="AlphaFoldDB" id="A0AAV4V3U8"/>
<evidence type="ECO:0000256" key="1">
    <source>
        <dbReference type="SAM" id="MobiDB-lite"/>
    </source>
</evidence>
<dbReference type="EMBL" id="BPLQ01012298">
    <property type="protein sequence ID" value="GIY64245.1"/>
    <property type="molecule type" value="Genomic_DNA"/>
</dbReference>
<organism evidence="2 3">
    <name type="scientific">Caerostris darwini</name>
    <dbReference type="NCBI Taxonomy" id="1538125"/>
    <lineage>
        <taxon>Eukaryota</taxon>
        <taxon>Metazoa</taxon>
        <taxon>Ecdysozoa</taxon>
        <taxon>Arthropoda</taxon>
        <taxon>Chelicerata</taxon>
        <taxon>Arachnida</taxon>
        <taxon>Araneae</taxon>
        <taxon>Araneomorphae</taxon>
        <taxon>Entelegynae</taxon>
        <taxon>Araneoidea</taxon>
        <taxon>Araneidae</taxon>
        <taxon>Caerostris</taxon>
    </lineage>
</organism>
<reference evidence="2 3" key="1">
    <citation type="submission" date="2021-06" db="EMBL/GenBank/DDBJ databases">
        <title>Caerostris darwini draft genome.</title>
        <authorList>
            <person name="Kono N."/>
            <person name="Arakawa K."/>
        </authorList>
    </citation>
    <scope>NUCLEOTIDE SEQUENCE [LARGE SCALE GENOMIC DNA]</scope>
</reference>